<gene>
    <name evidence="2" type="ORF">CLV97_102160</name>
</gene>
<feature type="transmembrane region" description="Helical" evidence="1">
    <location>
        <begin position="72"/>
        <end position="96"/>
    </location>
</feature>
<name>A0A2T0LIU8_9BACL</name>
<keyword evidence="1" id="KW-0812">Transmembrane</keyword>
<keyword evidence="1" id="KW-0472">Membrane</keyword>
<evidence type="ECO:0000313" key="3">
    <source>
        <dbReference type="Proteomes" id="UP000237797"/>
    </source>
</evidence>
<dbReference type="RefSeq" id="WP_106343886.1">
    <property type="nucleotide sequence ID" value="NZ_PVNE01000002.1"/>
</dbReference>
<comment type="caution">
    <text evidence="2">The sequence shown here is derived from an EMBL/GenBank/DDBJ whole genome shotgun (WGS) entry which is preliminary data.</text>
</comment>
<dbReference type="OrthoDB" id="2388713at2"/>
<feature type="transmembrane region" description="Helical" evidence="1">
    <location>
        <begin position="146"/>
        <end position="169"/>
    </location>
</feature>
<dbReference type="EMBL" id="PVNE01000002">
    <property type="protein sequence ID" value="PRX42371.1"/>
    <property type="molecule type" value="Genomic_DNA"/>
</dbReference>
<feature type="transmembrane region" description="Helical" evidence="1">
    <location>
        <begin position="108"/>
        <end position="134"/>
    </location>
</feature>
<keyword evidence="3" id="KW-1185">Reference proteome</keyword>
<evidence type="ECO:0000313" key="2">
    <source>
        <dbReference type="EMBL" id="PRX42371.1"/>
    </source>
</evidence>
<dbReference type="AlphaFoldDB" id="A0A2T0LIU8"/>
<sequence length="244" mass="27512">MESAKAYRKVAFDMSYVQFGWSLWFFGIVLIIYIAFSFLFGIDVQGNSDLGQLFFKFAGGVEIRETDLGRGFIGFLLLPAKIFMIICGYSSVSHFLNYFVRHGVTRKAYFYGATIASAVLSLGIALMAGVIVWIEQTVFSRVYFLTPWIVVVLTFALNIFAYYAFGWLIGAGFYRYGIGGVLFILLALAWMLATEAMLVLWEAELLKGTNVVPEVLILFLATLLLFGVLLWIIRMSIGRVRVRL</sequence>
<feature type="transmembrane region" description="Helical" evidence="1">
    <location>
        <begin position="215"/>
        <end position="233"/>
    </location>
</feature>
<protein>
    <submittedName>
        <fullName evidence="2">Uncharacterized protein</fullName>
    </submittedName>
</protein>
<dbReference type="Proteomes" id="UP000237797">
    <property type="component" value="Unassembled WGS sequence"/>
</dbReference>
<proteinExistence type="predicted"/>
<evidence type="ECO:0000256" key="1">
    <source>
        <dbReference type="SAM" id="Phobius"/>
    </source>
</evidence>
<feature type="transmembrane region" description="Helical" evidence="1">
    <location>
        <begin position="21"/>
        <end position="42"/>
    </location>
</feature>
<accession>A0A2T0LIU8</accession>
<organism evidence="2 3">
    <name type="scientific">Planifilum fimeticola</name>
    <dbReference type="NCBI Taxonomy" id="201975"/>
    <lineage>
        <taxon>Bacteria</taxon>
        <taxon>Bacillati</taxon>
        <taxon>Bacillota</taxon>
        <taxon>Bacilli</taxon>
        <taxon>Bacillales</taxon>
        <taxon>Thermoactinomycetaceae</taxon>
        <taxon>Planifilum</taxon>
    </lineage>
</organism>
<feature type="transmembrane region" description="Helical" evidence="1">
    <location>
        <begin position="181"/>
        <end position="203"/>
    </location>
</feature>
<keyword evidence="1" id="KW-1133">Transmembrane helix</keyword>
<reference evidence="2 3" key="1">
    <citation type="submission" date="2018-03" db="EMBL/GenBank/DDBJ databases">
        <title>Genomic Encyclopedia of Archaeal and Bacterial Type Strains, Phase II (KMG-II): from individual species to whole genera.</title>
        <authorList>
            <person name="Goeker M."/>
        </authorList>
    </citation>
    <scope>NUCLEOTIDE SEQUENCE [LARGE SCALE GENOMIC DNA]</scope>
    <source>
        <strain evidence="2 3">DSM 44946</strain>
    </source>
</reference>